<sequence length="376" mass="43437">MGIHQIESTKHAKWKPSCGVHTEGRNCKLVHRTSVPSITDQAILILSLCLHVFQGGLVLDDMFTRLRECNKQLLFLITEAIFRSRGEFRFGVISVWGIAGVGKSTFVRTIYNSHDQFEMYGWVNVSHPFNLRDLACSLLLDLHQNGRCFLWLGEKDIDMFRTKDPIQECHKLLHKHKFLIVIDGLQSTEEWDLIKSTLLSGNSESFIIVITNEESVARHCAVEDNFVFNVNGLKADAALYLFIKEDRLLYKQNIDLTPEMIDEAKLIIKKCGGLPKVIVAIGRFMATRSKHAVLWRRFNKKFMHELQTNPGFESLRGLFAWMQSYFHNSPDSLKPCIFYLSIFPRDRSIRRRRLIRRWIAEGYSRDTANNSAEENG</sequence>
<dbReference type="GO" id="GO:0043531">
    <property type="term" value="F:ADP binding"/>
    <property type="evidence" value="ECO:0007669"/>
    <property type="project" value="InterPro"/>
</dbReference>
<dbReference type="Gramene" id="Os11t0609700-00">
    <property type="protein sequence ID" value="Os11t0609700-00"/>
    <property type="gene ID" value="Os11g0609700"/>
</dbReference>
<dbReference type="Pfam" id="PF00931">
    <property type="entry name" value="NB-ARC"/>
    <property type="match status" value="1"/>
</dbReference>
<accession>A0A0P0Y4K2</accession>
<dbReference type="PRINTS" id="PR00364">
    <property type="entry name" value="DISEASERSIST"/>
</dbReference>
<dbReference type="PaxDb" id="39947-A0A0P0Y4K2"/>
<name>A0A0P0Y4K2_ORYSJ</name>
<dbReference type="PANTHER" id="PTHR23155:SF1135">
    <property type="entry name" value="OS08G0246300 PROTEIN"/>
    <property type="match status" value="1"/>
</dbReference>
<dbReference type="PANTHER" id="PTHR23155">
    <property type="entry name" value="DISEASE RESISTANCE PROTEIN RP"/>
    <property type="match status" value="1"/>
</dbReference>
<dbReference type="OMA" id="VIDCKRR"/>
<organism evidence="2 3">
    <name type="scientific">Oryza sativa subsp. japonica</name>
    <name type="common">Rice</name>
    <dbReference type="NCBI Taxonomy" id="39947"/>
    <lineage>
        <taxon>Eukaryota</taxon>
        <taxon>Viridiplantae</taxon>
        <taxon>Streptophyta</taxon>
        <taxon>Embryophyta</taxon>
        <taxon>Tracheophyta</taxon>
        <taxon>Spermatophyta</taxon>
        <taxon>Magnoliopsida</taxon>
        <taxon>Liliopsida</taxon>
        <taxon>Poales</taxon>
        <taxon>Poaceae</taxon>
        <taxon>BOP clade</taxon>
        <taxon>Oryzoideae</taxon>
        <taxon>Oryzeae</taxon>
        <taxon>Oryzinae</taxon>
        <taxon>Oryza</taxon>
        <taxon>Oryza sativa</taxon>
    </lineage>
</organism>
<dbReference type="EMBL" id="AP014967">
    <property type="protein sequence ID" value="BAT14819.1"/>
    <property type="molecule type" value="Genomic_DNA"/>
</dbReference>
<dbReference type="GO" id="GO:0006952">
    <property type="term" value="P:defense response"/>
    <property type="evidence" value="ECO:0007669"/>
    <property type="project" value="InterPro"/>
</dbReference>
<protein>
    <submittedName>
        <fullName evidence="2">Os11g0609700 protein</fullName>
    </submittedName>
</protein>
<feature type="domain" description="NB-ARC" evidence="1">
    <location>
        <begin position="90"/>
        <end position="244"/>
    </location>
</feature>
<evidence type="ECO:0000259" key="1">
    <source>
        <dbReference type="Pfam" id="PF00931"/>
    </source>
</evidence>
<reference evidence="2 3" key="3">
    <citation type="journal article" date="2013" name="Rice">
        <title>Improvement of the Oryza sativa Nipponbare reference genome using next generation sequence and optical map data.</title>
        <authorList>
            <person name="Kawahara Y."/>
            <person name="de la Bastide M."/>
            <person name="Hamilton J.P."/>
            <person name="Kanamori H."/>
            <person name="McCombie W.R."/>
            <person name="Ouyang S."/>
            <person name="Schwartz D.C."/>
            <person name="Tanaka T."/>
            <person name="Wu J."/>
            <person name="Zhou S."/>
            <person name="Childs K.L."/>
            <person name="Davidson R.M."/>
            <person name="Lin H."/>
            <person name="Quesada-Ocampo L."/>
            <person name="Vaillancourt B."/>
            <person name="Sakai H."/>
            <person name="Lee S.S."/>
            <person name="Kim J."/>
            <person name="Numa H."/>
            <person name="Itoh T."/>
            <person name="Buell C.R."/>
            <person name="Matsumoto T."/>
        </authorList>
    </citation>
    <scope>NUCLEOTIDE SEQUENCE [LARGE SCALE GENOMIC DNA]</scope>
    <source>
        <strain evidence="3">cv. Nipponbare</strain>
    </source>
</reference>
<dbReference type="AlphaFoldDB" id="A0A0P0Y4K2"/>
<dbReference type="InterPro" id="IPR044974">
    <property type="entry name" value="Disease_R_plants"/>
</dbReference>
<dbReference type="SUPFAM" id="SSF52540">
    <property type="entry name" value="P-loop containing nucleoside triphosphate hydrolases"/>
    <property type="match status" value="1"/>
</dbReference>
<evidence type="ECO:0000313" key="2">
    <source>
        <dbReference type="EMBL" id="BAT14819.1"/>
    </source>
</evidence>
<reference evidence="3" key="1">
    <citation type="journal article" date="2005" name="Nature">
        <title>The map-based sequence of the rice genome.</title>
        <authorList>
            <consortium name="International rice genome sequencing project (IRGSP)"/>
            <person name="Matsumoto T."/>
            <person name="Wu J."/>
            <person name="Kanamori H."/>
            <person name="Katayose Y."/>
            <person name="Fujisawa M."/>
            <person name="Namiki N."/>
            <person name="Mizuno H."/>
            <person name="Yamamoto K."/>
            <person name="Antonio B.A."/>
            <person name="Baba T."/>
            <person name="Sakata K."/>
            <person name="Nagamura Y."/>
            <person name="Aoki H."/>
            <person name="Arikawa K."/>
            <person name="Arita K."/>
            <person name="Bito T."/>
            <person name="Chiden Y."/>
            <person name="Fujitsuka N."/>
            <person name="Fukunaka R."/>
            <person name="Hamada M."/>
            <person name="Harada C."/>
            <person name="Hayashi A."/>
            <person name="Hijishita S."/>
            <person name="Honda M."/>
            <person name="Hosokawa S."/>
            <person name="Ichikawa Y."/>
            <person name="Idonuma A."/>
            <person name="Iijima M."/>
            <person name="Ikeda M."/>
            <person name="Ikeno M."/>
            <person name="Ito K."/>
            <person name="Ito S."/>
            <person name="Ito T."/>
            <person name="Ito Y."/>
            <person name="Ito Y."/>
            <person name="Iwabuchi A."/>
            <person name="Kamiya K."/>
            <person name="Karasawa W."/>
            <person name="Kurita K."/>
            <person name="Katagiri S."/>
            <person name="Kikuta A."/>
            <person name="Kobayashi H."/>
            <person name="Kobayashi N."/>
            <person name="Machita K."/>
            <person name="Maehara T."/>
            <person name="Masukawa M."/>
            <person name="Mizubayashi T."/>
            <person name="Mukai Y."/>
            <person name="Nagasaki H."/>
            <person name="Nagata Y."/>
            <person name="Naito S."/>
            <person name="Nakashima M."/>
            <person name="Nakama Y."/>
            <person name="Nakamichi Y."/>
            <person name="Nakamura M."/>
            <person name="Meguro A."/>
            <person name="Negishi M."/>
            <person name="Ohta I."/>
            <person name="Ohta T."/>
            <person name="Okamoto M."/>
            <person name="Ono N."/>
            <person name="Saji S."/>
            <person name="Sakaguchi M."/>
            <person name="Sakai K."/>
            <person name="Shibata M."/>
            <person name="Shimokawa T."/>
            <person name="Song J."/>
            <person name="Takazaki Y."/>
            <person name="Terasawa K."/>
            <person name="Tsugane M."/>
            <person name="Tsuji K."/>
            <person name="Ueda S."/>
            <person name="Waki K."/>
            <person name="Yamagata H."/>
            <person name="Yamamoto M."/>
            <person name="Yamamoto S."/>
            <person name="Yamane H."/>
            <person name="Yoshiki S."/>
            <person name="Yoshihara R."/>
            <person name="Yukawa K."/>
            <person name="Zhong H."/>
            <person name="Yano M."/>
            <person name="Yuan Q."/>
            <person name="Ouyang S."/>
            <person name="Liu J."/>
            <person name="Jones K.M."/>
            <person name="Gansberger K."/>
            <person name="Moffat K."/>
            <person name="Hill J."/>
            <person name="Bera J."/>
            <person name="Fadrosh D."/>
            <person name="Jin S."/>
            <person name="Johri S."/>
            <person name="Kim M."/>
            <person name="Overton L."/>
            <person name="Reardon M."/>
            <person name="Tsitrin T."/>
            <person name="Vuong H."/>
            <person name="Weaver B."/>
            <person name="Ciecko A."/>
            <person name="Tallon L."/>
            <person name="Jackson J."/>
            <person name="Pai G."/>
            <person name="Aken S.V."/>
            <person name="Utterback T."/>
            <person name="Reidmuller S."/>
            <person name="Feldblyum T."/>
            <person name="Hsiao J."/>
            <person name="Zismann V."/>
            <person name="Iobst S."/>
            <person name="de Vazeille A.R."/>
            <person name="Buell C.R."/>
            <person name="Ying K."/>
            <person name="Li Y."/>
            <person name="Lu T."/>
            <person name="Huang Y."/>
            <person name="Zhao Q."/>
            <person name="Feng Q."/>
            <person name="Zhang L."/>
            <person name="Zhu J."/>
            <person name="Weng Q."/>
            <person name="Mu J."/>
            <person name="Lu Y."/>
            <person name="Fan D."/>
            <person name="Liu Y."/>
            <person name="Guan J."/>
            <person name="Zhang Y."/>
            <person name="Yu S."/>
            <person name="Liu X."/>
            <person name="Zhang Y."/>
            <person name="Hong G."/>
            <person name="Han B."/>
            <person name="Choisne N."/>
            <person name="Demange N."/>
            <person name="Orjeda G."/>
            <person name="Samain S."/>
            <person name="Cattolico L."/>
            <person name="Pelletier E."/>
            <person name="Couloux A."/>
            <person name="Segurens B."/>
            <person name="Wincker P."/>
            <person name="D'Hont A."/>
            <person name="Scarpelli C."/>
            <person name="Weissenbach J."/>
            <person name="Salanoubat M."/>
            <person name="Quetier F."/>
            <person name="Yu Y."/>
            <person name="Kim H.R."/>
            <person name="Rambo T."/>
            <person name="Currie J."/>
            <person name="Collura K."/>
            <person name="Luo M."/>
            <person name="Yang T."/>
            <person name="Ammiraju J.S.S."/>
            <person name="Engler F."/>
            <person name="Soderlund C."/>
            <person name="Wing R.A."/>
            <person name="Palmer L.E."/>
            <person name="de la Bastide M."/>
            <person name="Spiegel L."/>
            <person name="Nascimento L."/>
            <person name="Zutavern T."/>
            <person name="O'Shaughnessy A."/>
            <person name="Dike S."/>
            <person name="Dedhia N."/>
            <person name="Preston R."/>
            <person name="Balija V."/>
            <person name="McCombie W.R."/>
            <person name="Chow T."/>
            <person name="Chen H."/>
            <person name="Chung M."/>
            <person name="Chen C."/>
            <person name="Shaw J."/>
            <person name="Wu H."/>
            <person name="Hsiao K."/>
            <person name="Chao Y."/>
            <person name="Chu M."/>
            <person name="Cheng C."/>
            <person name="Hour A."/>
            <person name="Lee P."/>
            <person name="Lin S."/>
            <person name="Lin Y."/>
            <person name="Liou J."/>
            <person name="Liu S."/>
            <person name="Hsing Y."/>
            <person name="Raghuvanshi S."/>
            <person name="Mohanty A."/>
            <person name="Bharti A.K."/>
            <person name="Gaur A."/>
            <person name="Gupta V."/>
            <person name="Kumar D."/>
            <person name="Ravi V."/>
            <person name="Vij S."/>
            <person name="Kapur A."/>
            <person name="Khurana P."/>
            <person name="Khurana P."/>
            <person name="Khurana J.P."/>
            <person name="Tyagi A.K."/>
            <person name="Gaikwad K."/>
            <person name="Singh A."/>
            <person name="Dalal V."/>
            <person name="Srivastava S."/>
            <person name="Dixit A."/>
            <person name="Pal A.K."/>
            <person name="Ghazi I.A."/>
            <person name="Yadav M."/>
            <person name="Pandit A."/>
            <person name="Bhargava A."/>
            <person name="Sureshbabu K."/>
            <person name="Batra K."/>
            <person name="Sharma T.R."/>
            <person name="Mohapatra T."/>
            <person name="Singh N.K."/>
            <person name="Messing J."/>
            <person name="Nelson A.B."/>
            <person name="Fuks G."/>
            <person name="Kavchok S."/>
            <person name="Keizer G."/>
            <person name="Linton E."/>
            <person name="Llaca V."/>
            <person name="Song R."/>
            <person name="Tanyolac B."/>
            <person name="Young S."/>
            <person name="Ho-Il K."/>
            <person name="Hahn J.H."/>
            <person name="Sangsakoo G."/>
            <person name="Vanavichit A."/>
            <person name="de Mattos Luiz.A.T."/>
            <person name="Zimmer P.D."/>
            <person name="Malone G."/>
            <person name="Dellagostin O."/>
            <person name="de Oliveira A.C."/>
            <person name="Bevan M."/>
            <person name="Bancroft I."/>
            <person name="Minx P."/>
            <person name="Cordum H."/>
            <person name="Wilson R."/>
            <person name="Cheng Z."/>
            <person name="Jin W."/>
            <person name="Jiang J."/>
            <person name="Leong S.A."/>
            <person name="Iwama H."/>
            <person name="Gojobori T."/>
            <person name="Itoh T."/>
            <person name="Niimura Y."/>
            <person name="Fujii Y."/>
            <person name="Habara T."/>
            <person name="Sakai H."/>
            <person name="Sato Y."/>
            <person name="Wilson G."/>
            <person name="Kumar K."/>
            <person name="McCouch S."/>
            <person name="Juretic N."/>
            <person name="Hoen D."/>
            <person name="Wright S."/>
            <person name="Bruskiewich R."/>
            <person name="Bureau T."/>
            <person name="Miyao A."/>
            <person name="Hirochika H."/>
            <person name="Nishikawa T."/>
            <person name="Kadowaki K."/>
            <person name="Sugiura M."/>
            <person name="Burr B."/>
            <person name="Sasaki T."/>
        </authorList>
    </citation>
    <scope>NUCLEOTIDE SEQUENCE [LARGE SCALE GENOMIC DNA]</scope>
    <source>
        <strain evidence="3">cv. Nipponbare</strain>
    </source>
</reference>
<keyword evidence="3" id="KW-1185">Reference proteome</keyword>
<proteinExistence type="predicted"/>
<dbReference type="eggNOG" id="KOG4658">
    <property type="taxonomic scope" value="Eukaryota"/>
</dbReference>
<gene>
    <name evidence="2" type="ordered locus">Os11g0609700</name>
    <name evidence="2" type="ORF">OSNPB_110609700</name>
</gene>
<dbReference type="Gene3D" id="1.10.8.430">
    <property type="entry name" value="Helical domain of apoptotic protease-activating factors"/>
    <property type="match status" value="1"/>
</dbReference>
<dbReference type="STRING" id="39947.A0A0P0Y4K2"/>
<dbReference type="InterPro" id="IPR042197">
    <property type="entry name" value="Apaf_helical"/>
</dbReference>
<dbReference type="InterPro" id="IPR002182">
    <property type="entry name" value="NB-ARC"/>
</dbReference>
<reference evidence="2 3" key="2">
    <citation type="journal article" date="2013" name="Plant Cell Physiol.">
        <title>Rice Annotation Project Database (RAP-DB): an integrative and interactive database for rice genomics.</title>
        <authorList>
            <person name="Sakai H."/>
            <person name="Lee S.S."/>
            <person name="Tanaka T."/>
            <person name="Numa H."/>
            <person name="Kim J."/>
            <person name="Kawahara Y."/>
            <person name="Wakimoto H."/>
            <person name="Yang C.C."/>
            <person name="Iwamoto M."/>
            <person name="Abe T."/>
            <person name="Yamada Y."/>
            <person name="Muto A."/>
            <person name="Inokuchi H."/>
            <person name="Ikemura T."/>
            <person name="Matsumoto T."/>
            <person name="Sasaki T."/>
            <person name="Itoh T."/>
        </authorList>
    </citation>
    <scope>NUCLEOTIDE SEQUENCE [LARGE SCALE GENOMIC DNA]</scope>
    <source>
        <strain evidence="3">cv. Nipponbare</strain>
    </source>
</reference>
<dbReference type="Gene3D" id="3.40.50.300">
    <property type="entry name" value="P-loop containing nucleotide triphosphate hydrolases"/>
    <property type="match status" value="1"/>
</dbReference>
<dbReference type="InParanoid" id="A0A0P0Y4K2"/>
<dbReference type="InterPro" id="IPR027417">
    <property type="entry name" value="P-loop_NTPase"/>
</dbReference>
<dbReference type="SMR" id="A0A0P0Y4K2"/>
<evidence type="ECO:0000313" key="3">
    <source>
        <dbReference type="Proteomes" id="UP000059680"/>
    </source>
</evidence>
<dbReference type="Proteomes" id="UP000059680">
    <property type="component" value="Chromosome 11"/>
</dbReference>